<dbReference type="InterPro" id="IPR006580">
    <property type="entry name" value="Znf_TTF"/>
</dbReference>
<dbReference type="InterPro" id="IPR012337">
    <property type="entry name" value="RNaseH-like_sf"/>
</dbReference>
<evidence type="ECO:0000259" key="2">
    <source>
        <dbReference type="SMART" id="SM00597"/>
    </source>
</evidence>
<dbReference type="Pfam" id="PF14291">
    <property type="entry name" value="DUF4371"/>
    <property type="match status" value="1"/>
</dbReference>
<dbReference type="PANTHER" id="PTHR45749:SF23">
    <property type="entry name" value="ZINC FINGER MYM-TYPE PROTEIN 1-LIKE"/>
    <property type="match status" value="1"/>
</dbReference>
<evidence type="ECO:0000256" key="1">
    <source>
        <dbReference type="SAM" id="MobiDB-lite"/>
    </source>
</evidence>
<dbReference type="SMART" id="SM00597">
    <property type="entry name" value="ZnF_TTF"/>
    <property type="match status" value="1"/>
</dbReference>
<gene>
    <name evidence="3" type="primary">ZMYM1</name>
    <name evidence="3" type="ORF">EVAR_102485_1</name>
</gene>
<evidence type="ECO:0000313" key="3">
    <source>
        <dbReference type="EMBL" id="GBP90803.1"/>
    </source>
</evidence>
<dbReference type="OrthoDB" id="8122616at2759"/>
<dbReference type="STRING" id="151549.A0A4C1ZVK1"/>
<name>A0A4C1ZVK1_EUMVA</name>
<evidence type="ECO:0000313" key="4">
    <source>
        <dbReference type="Proteomes" id="UP000299102"/>
    </source>
</evidence>
<dbReference type="Proteomes" id="UP000299102">
    <property type="component" value="Unassembled WGS sequence"/>
</dbReference>
<dbReference type="EMBL" id="BGZK01002112">
    <property type="protein sequence ID" value="GBP90803.1"/>
    <property type="molecule type" value="Genomic_DNA"/>
</dbReference>
<dbReference type="AlphaFoldDB" id="A0A4C1ZVK1"/>
<feature type="region of interest" description="Disordered" evidence="1">
    <location>
        <begin position="572"/>
        <end position="591"/>
    </location>
</feature>
<proteinExistence type="predicted"/>
<dbReference type="SUPFAM" id="SSF53098">
    <property type="entry name" value="Ribonuclease H-like"/>
    <property type="match status" value="1"/>
</dbReference>
<comment type="caution">
    <text evidence="3">The sequence shown here is derived from an EMBL/GenBank/DDBJ whole genome shotgun (WGS) entry which is preliminary data.</text>
</comment>
<dbReference type="PANTHER" id="PTHR45749">
    <property type="match status" value="1"/>
</dbReference>
<accession>A0A4C1ZVK1</accession>
<dbReference type="InterPro" id="IPR025398">
    <property type="entry name" value="DUF4371"/>
</dbReference>
<reference evidence="3 4" key="1">
    <citation type="journal article" date="2019" name="Commun. Biol.">
        <title>The bagworm genome reveals a unique fibroin gene that provides high tensile strength.</title>
        <authorList>
            <person name="Kono N."/>
            <person name="Nakamura H."/>
            <person name="Ohtoshi R."/>
            <person name="Tomita M."/>
            <person name="Numata K."/>
            <person name="Arakawa K."/>
        </authorList>
    </citation>
    <scope>NUCLEOTIDE SEQUENCE [LARGE SCALE GENOMIC DNA]</scope>
</reference>
<feature type="domain" description="TTF-type" evidence="2">
    <location>
        <begin position="107"/>
        <end position="184"/>
    </location>
</feature>
<organism evidence="3 4">
    <name type="scientific">Eumeta variegata</name>
    <name type="common">Bagworm moth</name>
    <name type="synonym">Eumeta japonica</name>
    <dbReference type="NCBI Taxonomy" id="151549"/>
    <lineage>
        <taxon>Eukaryota</taxon>
        <taxon>Metazoa</taxon>
        <taxon>Ecdysozoa</taxon>
        <taxon>Arthropoda</taxon>
        <taxon>Hexapoda</taxon>
        <taxon>Insecta</taxon>
        <taxon>Pterygota</taxon>
        <taxon>Neoptera</taxon>
        <taxon>Endopterygota</taxon>
        <taxon>Lepidoptera</taxon>
        <taxon>Glossata</taxon>
        <taxon>Ditrysia</taxon>
        <taxon>Tineoidea</taxon>
        <taxon>Psychidae</taxon>
        <taxon>Oiketicinae</taxon>
        <taxon>Eumeta</taxon>
    </lineage>
</organism>
<keyword evidence="4" id="KW-1185">Reference proteome</keyword>
<sequence length="1070" mass="121615">MAADPVEVPCEPFEQIGQDQETPTLVGAEESEAETEVIHQNVVHLGVEYQNDIGLWQNITNEMQDFWCTRDPNECQHFECDFSASSRQYDDSKRFFSQSMFFRKHISGGKIKREWLMYSPSTGKVYCFPCILFGEAQNRSHFQTGFSDWKNALHRIQSHENNATHRVCVQTLISRRRIHGRIDTSLEITFNKEREYWKKVLERIVSVIKFLSSRGLAFRGDNEILGSQHNGNYLGILELIAEYDPFLSSHLAKYGNEGKGKQSYLSATICEELIEILGNKVLKYIVNEIIEAKYFSISVDSTPDISHTDQLTVVLRYVTSNGEVAECFLKFLLIQNHKGEELATEILNFLSQYNIDVRNLRGQSYDNASNMSGCYNGLQAHIKRINHLAHYVPCAAHSLNLVGVRAAESCVGAISFFGFVQALYNFFSASTHRWAIMLKHLEKGDERKQDSSLVLKRVSDTRWCARADATKALANGYNSFQKALQSIAGDETQTSQAIHEAKCLLNDLGKNENAVMAVFWAAILDRINGVSISLQKKTIELRTAVDLLKSLLDFLISQRELFDDYETKANEKTDTQYSDENQRVRKRKRHHDDGAAEEVVFRGKEKLKVDTYLPVLDMLCTELSRRLEAYREINNLFGFLTDFSTKSDAEIRQACTKFKEHYFEDIEPEFIDEMVQYKYFILQLEDAGKKIMPAEESYKLIIVNVAAARKPARSASEIPRSHLTKTTLCETDSHSACICVVAPASSSRRRPFTAASRVGASHASAQRSATTMLPLLLAVVTAVHAFPREPDFTVVLHANVTSTRRSVVVAFQGEDTDIIKDSERDAFYLDEQRLKSAVAAYSGRRPEHAFVHSPTPWGDLYVSYGWEQVSRTVYARRAFAHVLDSETVLVANQTYENTNPEPIAASARISVIVGDTVIHAWSSKRFFDVRREIQYRLRLEGENPAHSVELVYTRAFNETEARVERVEVEASFSTSWSAPGGRGIVTQLWARRNRVRVRCEYEARLQGRVAVNFAAKYKDHYFWGIPIDKLLERNGMNNLFEGTELLEVCFYSDFKVTAIDATSGTVLVDD</sequence>
<protein>
    <submittedName>
        <fullName evidence="3">Zinc finger MYM-type protein 1</fullName>
    </submittedName>
</protein>